<evidence type="ECO:0000313" key="2">
    <source>
        <dbReference type="Proteomes" id="UP000240357"/>
    </source>
</evidence>
<evidence type="ECO:0000313" key="1">
    <source>
        <dbReference type="EMBL" id="PSR52108.1"/>
    </source>
</evidence>
<dbReference type="RefSeq" id="WP_106925411.1">
    <property type="nucleotide sequence ID" value="NZ_PYFT01000001.1"/>
</dbReference>
<dbReference type="AlphaFoldDB" id="A0A2T2Y9K7"/>
<organism evidence="1 2">
    <name type="scientific">Adhaeribacter arboris</name>
    <dbReference type="NCBI Taxonomy" id="2072846"/>
    <lineage>
        <taxon>Bacteria</taxon>
        <taxon>Pseudomonadati</taxon>
        <taxon>Bacteroidota</taxon>
        <taxon>Cytophagia</taxon>
        <taxon>Cytophagales</taxon>
        <taxon>Hymenobacteraceae</taxon>
        <taxon>Adhaeribacter</taxon>
    </lineage>
</organism>
<gene>
    <name evidence="1" type="ORF">AHMF7605_00515</name>
</gene>
<dbReference type="EMBL" id="PYFT01000001">
    <property type="protein sequence ID" value="PSR52108.1"/>
    <property type="molecule type" value="Genomic_DNA"/>
</dbReference>
<proteinExistence type="predicted"/>
<sequence>MKKEQCPLCYSELEAIECAPCHDCGHLPIEIEHFKSGIHIYRIYDVYKGLRLQLCDFCTLDFGSYRSEYLGFDHNKRLGFDQFNFVQELTTPDLEKDKYCPDCAKRLKFLNFIHNLRELIEKEKTIANQT</sequence>
<keyword evidence="2" id="KW-1185">Reference proteome</keyword>
<accession>A0A2T2Y9K7</accession>
<name>A0A2T2Y9K7_9BACT</name>
<dbReference type="OrthoDB" id="981616at2"/>
<reference evidence="1 2" key="1">
    <citation type="submission" date="2018-03" db="EMBL/GenBank/DDBJ databases">
        <title>Adhaeribacter sp. HMF7605 Genome sequencing and assembly.</title>
        <authorList>
            <person name="Kang H."/>
            <person name="Kang J."/>
            <person name="Cha I."/>
            <person name="Kim H."/>
            <person name="Joh K."/>
        </authorList>
    </citation>
    <scope>NUCLEOTIDE SEQUENCE [LARGE SCALE GENOMIC DNA]</scope>
    <source>
        <strain evidence="1 2">HMF7605</strain>
    </source>
</reference>
<protein>
    <submittedName>
        <fullName evidence="1">Uncharacterized protein</fullName>
    </submittedName>
</protein>
<dbReference type="Proteomes" id="UP000240357">
    <property type="component" value="Unassembled WGS sequence"/>
</dbReference>
<comment type="caution">
    <text evidence="1">The sequence shown here is derived from an EMBL/GenBank/DDBJ whole genome shotgun (WGS) entry which is preliminary data.</text>
</comment>